<dbReference type="Proteomes" id="UP001321498">
    <property type="component" value="Chromosome"/>
</dbReference>
<keyword evidence="3" id="KW-1185">Reference proteome</keyword>
<feature type="transmembrane region" description="Helical" evidence="1">
    <location>
        <begin position="32"/>
        <end position="53"/>
    </location>
</feature>
<reference evidence="3" key="1">
    <citation type="journal article" date="2019" name="Int. J. Syst. Evol. Microbiol.">
        <title>The Global Catalogue of Microorganisms (GCM) 10K type strain sequencing project: providing services to taxonomists for standard genome sequencing and annotation.</title>
        <authorList>
            <consortium name="The Broad Institute Genomics Platform"/>
            <consortium name="The Broad Institute Genome Sequencing Center for Infectious Disease"/>
            <person name="Wu L."/>
            <person name="Ma J."/>
        </authorList>
    </citation>
    <scope>NUCLEOTIDE SEQUENCE [LARGE SCALE GENOMIC DNA]</scope>
    <source>
        <strain evidence="3">NBRC 108725</strain>
    </source>
</reference>
<accession>A0ABN6XQT8</accession>
<proteinExistence type="predicted"/>
<gene>
    <name evidence="2" type="ORF">GCM10025866_18690</name>
</gene>
<organism evidence="2 3">
    <name type="scientific">Naasia aerilata</name>
    <dbReference type="NCBI Taxonomy" id="1162966"/>
    <lineage>
        <taxon>Bacteria</taxon>
        <taxon>Bacillati</taxon>
        <taxon>Actinomycetota</taxon>
        <taxon>Actinomycetes</taxon>
        <taxon>Micrococcales</taxon>
        <taxon>Microbacteriaceae</taxon>
        <taxon>Naasia</taxon>
    </lineage>
</organism>
<dbReference type="RefSeq" id="WP_286276066.1">
    <property type="nucleotide sequence ID" value="NZ_AP027731.1"/>
</dbReference>
<name>A0ABN6XQT8_9MICO</name>
<keyword evidence="1" id="KW-1133">Transmembrane helix</keyword>
<keyword evidence="1" id="KW-0812">Transmembrane</keyword>
<keyword evidence="1" id="KW-0472">Membrane</keyword>
<evidence type="ECO:0000313" key="2">
    <source>
        <dbReference type="EMBL" id="BDZ45960.1"/>
    </source>
</evidence>
<evidence type="ECO:0000313" key="3">
    <source>
        <dbReference type="Proteomes" id="UP001321498"/>
    </source>
</evidence>
<sequence>MSGSPASVLGFAVIFLVVGAFGGYQLGWLASLIFLVASGALFAFSAVTLVLHLRRRALAADQAPADAEPKAVASV</sequence>
<protein>
    <submittedName>
        <fullName evidence="2">Uncharacterized protein</fullName>
    </submittedName>
</protein>
<evidence type="ECO:0000256" key="1">
    <source>
        <dbReference type="SAM" id="Phobius"/>
    </source>
</evidence>
<dbReference type="EMBL" id="AP027731">
    <property type="protein sequence ID" value="BDZ45960.1"/>
    <property type="molecule type" value="Genomic_DNA"/>
</dbReference>